<dbReference type="Proteomes" id="UP000029264">
    <property type="component" value="Unassembled WGS sequence"/>
</dbReference>
<reference evidence="2 3" key="1">
    <citation type="submission" date="2014-06" db="EMBL/GenBank/DDBJ databases">
        <title>Shewanella sp. YQH10.</title>
        <authorList>
            <person name="Liu Y."/>
            <person name="Zeng R."/>
        </authorList>
    </citation>
    <scope>NUCLEOTIDE SEQUENCE [LARGE SCALE GENOMIC DNA]</scope>
    <source>
        <strain evidence="2 3">YQH10</strain>
    </source>
</reference>
<feature type="transmembrane region" description="Helical" evidence="1">
    <location>
        <begin position="96"/>
        <end position="116"/>
    </location>
</feature>
<keyword evidence="3" id="KW-1185">Reference proteome</keyword>
<dbReference type="AlphaFoldDB" id="A0A094JJD1"/>
<accession>A0A094JJD1</accession>
<feature type="transmembrane region" description="Helical" evidence="1">
    <location>
        <begin position="62"/>
        <end position="84"/>
    </location>
</feature>
<gene>
    <name evidence="2" type="ORF">HR45_02555</name>
</gene>
<evidence type="ECO:0000313" key="2">
    <source>
        <dbReference type="EMBL" id="KFZ39287.1"/>
    </source>
</evidence>
<evidence type="ECO:0000313" key="3">
    <source>
        <dbReference type="Proteomes" id="UP000029264"/>
    </source>
</evidence>
<dbReference type="EMBL" id="JPEO01000001">
    <property type="protein sequence ID" value="KFZ39287.1"/>
    <property type="molecule type" value="Genomic_DNA"/>
</dbReference>
<name>A0A094JJD1_9GAMM</name>
<organism evidence="2 3">
    <name type="scientific">Shewanella mangrovi</name>
    <dbReference type="NCBI Taxonomy" id="1515746"/>
    <lineage>
        <taxon>Bacteria</taxon>
        <taxon>Pseudomonadati</taxon>
        <taxon>Pseudomonadota</taxon>
        <taxon>Gammaproteobacteria</taxon>
        <taxon>Alteromonadales</taxon>
        <taxon>Shewanellaceae</taxon>
        <taxon>Shewanella</taxon>
    </lineage>
</organism>
<feature type="transmembrane region" description="Helical" evidence="1">
    <location>
        <begin position="36"/>
        <end position="56"/>
    </location>
</feature>
<sequence length="122" mass="13626">MDQLNALFVWYPFFGLPTAIVGLVIWWRYQSRAQLYVWDWGQLFMPFFVWALLSAVDMRGKSLANLVELAYLSGITMLVMVVRGRMELSAPSKGNTVSKIALLVSAVAGLAMWGLVPPLAES</sequence>
<proteinExistence type="predicted"/>
<dbReference type="STRING" id="1515746.HR45_02555"/>
<comment type="caution">
    <text evidence="2">The sequence shown here is derived from an EMBL/GenBank/DDBJ whole genome shotgun (WGS) entry which is preliminary data.</text>
</comment>
<keyword evidence="1" id="KW-0472">Membrane</keyword>
<feature type="transmembrane region" description="Helical" evidence="1">
    <location>
        <begin position="6"/>
        <end position="29"/>
    </location>
</feature>
<dbReference type="RefSeq" id="WP_037439332.1">
    <property type="nucleotide sequence ID" value="NZ_JPEO01000001.1"/>
</dbReference>
<evidence type="ECO:0000256" key="1">
    <source>
        <dbReference type="SAM" id="Phobius"/>
    </source>
</evidence>
<protein>
    <submittedName>
        <fullName evidence="2">Uncharacterized protein</fullName>
    </submittedName>
</protein>
<keyword evidence="1" id="KW-1133">Transmembrane helix</keyword>
<keyword evidence="1" id="KW-0812">Transmembrane</keyword>